<dbReference type="GO" id="GO:0005524">
    <property type="term" value="F:ATP binding"/>
    <property type="evidence" value="ECO:0007669"/>
    <property type="project" value="UniProtKB-KW"/>
</dbReference>
<evidence type="ECO:0000256" key="1">
    <source>
        <dbReference type="ARBA" id="ARBA00022741"/>
    </source>
</evidence>
<dbReference type="PROSITE" id="PS00688">
    <property type="entry name" value="SIGMA54_INTERACT_3"/>
    <property type="match status" value="1"/>
</dbReference>
<evidence type="ECO:0000256" key="5">
    <source>
        <dbReference type="ARBA" id="ARBA00023163"/>
    </source>
</evidence>
<dbReference type="Proteomes" id="UP000238348">
    <property type="component" value="Chromosome"/>
</dbReference>
<dbReference type="GO" id="GO:0003677">
    <property type="term" value="F:DNA binding"/>
    <property type="evidence" value="ECO:0007669"/>
    <property type="project" value="UniProtKB-KW"/>
</dbReference>
<evidence type="ECO:0000256" key="3">
    <source>
        <dbReference type="ARBA" id="ARBA00023015"/>
    </source>
</evidence>
<keyword evidence="1" id="KW-0547">Nucleotide-binding</keyword>
<dbReference type="GO" id="GO:0006355">
    <property type="term" value="P:regulation of DNA-templated transcription"/>
    <property type="evidence" value="ECO:0007669"/>
    <property type="project" value="InterPro"/>
</dbReference>
<name>A0A2L0F0Z7_SORCE</name>
<dbReference type="Pfam" id="PF25601">
    <property type="entry name" value="AAA_lid_14"/>
    <property type="match status" value="1"/>
</dbReference>
<evidence type="ECO:0000313" key="7">
    <source>
        <dbReference type="EMBL" id="AUX45213.1"/>
    </source>
</evidence>
<dbReference type="InterPro" id="IPR058031">
    <property type="entry name" value="AAA_lid_NorR"/>
</dbReference>
<dbReference type="PANTHER" id="PTHR32071:SF14">
    <property type="entry name" value="TRANSCRIPTIONAL REGULATORY PROTEIN RTCR"/>
    <property type="match status" value="1"/>
</dbReference>
<keyword evidence="3" id="KW-0805">Transcription regulation</keyword>
<evidence type="ECO:0000259" key="6">
    <source>
        <dbReference type="PROSITE" id="PS50045"/>
    </source>
</evidence>
<dbReference type="Pfam" id="PF00158">
    <property type="entry name" value="Sigma54_activat"/>
    <property type="match status" value="1"/>
</dbReference>
<dbReference type="InterPro" id="IPR025943">
    <property type="entry name" value="Sigma_54_int_dom_ATP-bd_2"/>
</dbReference>
<dbReference type="EMBL" id="CP012673">
    <property type="protein sequence ID" value="AUX45213.1"/>
    <property type="molecule type" value="Genomic_DNA"/>
</dbReference>
<feature type="domain" description="Sigma-54 factor interaction" evidence="6">
    <location>
        <begin position="214"/>
        <end position="446"/>
    </location>
</feature>
<dbReference type="InterPro" id="IPR025944">
    <property type="entry name" value="Sigma_54_int_dom_CS"/>
</dbReference>
<dbReference type="CDD" id="cd00009">
    <property type="entry name" value="AAA"/>
    <property type="match status" value="1"/>
</dbReference>
<reference evidence="7 8" key="1">
    <citation type="submission" date="2015-09" db="EMBL/GenBank/DDBJ databases">
        <title>Sorangium comparison.</title>
        <authorList>
            <person name="Zaburannyi N."/>
            <person name="Bunk B."/>
            <person name="Overmann J."/>
            <person name="Mueller R."/>
        </authorList>
    </citation>
    <scope>NUCLEOTIDE SEQUENCE [LARGE SCALE GENOMIC DNA]</scope>
    <source>
        <strain evidence="7 8">So ce26</strain>
    </source>
</reference>
<dbReference type="Gene3D" id="1.10.8.60">
    <property type="match status" value="1"/>
</dbReference>
<dbReference type="AlphaFoldDB" id="A0A2L0F0Z7"/>
<dbReference type="RefSeq" id="WP_234022666.1">
    <property type="nucleotide sequence ID" value="NZ_CP012673.1"/>
</dbReference>
<evidence type="ECO:0000256" key="2">
    <source>
        <dbReference type="ARBA" id="ARBA00022840"/>
    </source>
</evidence>
<protein>
    <submittedName>
        <fullName evidence="7">ATPase AAA</fullName>
    </submittedName>
</protein>
<dbReference type="PROSITE" id="PS00676">
    <property type="entry name" value="SIGMA54_INTERACT_2"/>
    <property type="match status" value="1"/>
</dbReference>
<dbReference type="SMART" id="SM00382">
    <property type="entry name" value="AAA"/>
    <property type="match status" value="1"/>
</dbReference>
<evidence type="ECO:0000313" key="8">
    <source>
        <dbReference type="Proteomes" id="UP000238348"/>
    </source>
</evidence>
<dbReference type="Gene3D" id="3.40.50.300">
    <property type="entry name" value="P-loop containing nucleotide triphosphate hydrolases"/>
    <property type="match status" value="1"/>
</dbReference>
<dbReference type="PROSITE" id="PS50045">
    <property type="entry name" value="SIGMA54_INTERACT_4"/>
    <property type="match status" value="1"/>
</dbReference>
<dbReference type="InterPro" id="IPR027417">
    <property type="entry name" value="P-loop_NTPase"/>
</dbReference>
<keyword evidence="2" id="KW-0067">ATP-binding</keyword>
<proteinExistence type="predicted"/>
<dbReference type="InterPro" id="IPR003593">
    <property type="entry name" value="AAA+_ATPase"/>
</dbReference>
<sequence length="583" mass="64361">MSRDESLVSLLPRLVSATYFDEAATAVLQTMFACAEEALADSPFASRARLLRGVVHLRPEGSYQRLFGVDRLSGARIEGTGYLTSGSVWSWIEKHRCSVSIDVQRASLRSWMPDGEIELRDPSETAGMPGDATRERMLGRDTTHVHVVPLRAPGGSVDGMITLEASCRGAAGRELPWDVCHEELEILASIAGAFIAARALPLRPDDPVGPDEFLPVVGQSTAHLVELLRAFAPRDDTILITGPTGAGKSRLARWCHEHSQRRGQPFESLDLLGVPEDLQMAELFGWKRGAFTGAVKDNPGAVARAAKGTLFLDEIDKLSLKAQAGLLRFIEERSYRMLGDDGAGERRADARLLVGTNADLRAAVRAGRFREDLYYRINVLPVRLLPLAERLDELPRWADYMLNRRHREADGKGTARFEPEAMKLLVSAPWPGNLRQLDNIVRRVYALQLAGQSGLGGDLVIQRRHVERALTFDGDAEPSALVKLLWRAALSFVNEAERRRGGNAPLSLELSDVFRGMVLGAAVHRTGNRDEAFTLLGQEPMLKNRNHHRALRRELSRVREVLDLLGGEVDPDLLAVLEADKDS</sequence>
<gene>
    <name evidence="7" type="ORF">SOCE26_066940</name>
</gene>
<organism evidence="7 8">
    <name type="scientific">Sorangium cellulosum</name>
    <name type="common">Polyangium cellulosum</name>
    <dbReference type="NCBI Taxonomy" id="56"/>
    <lineage>
        <taxon>Bacteria</taxon>
        <taxon>Pseudomonadati</taxon>
        <taxon>Myxococcota</taxon>
        <taxon>Polyangia</taxon>
        <taxon>Polyangiales</taxon>
        <taxon>Polyangiaceae</taxon>
        <taxon>Sorangium</taxon>
    </lineage>
</organism>
<dbReference type="InterPro" id="IPR002078">
    <property type="entry name" value="Sigma_54_int"/>
</dbReference>
<keyword evidence="5" id="KW-0804">Transcription</keyword>
<accession>A0A2L0F0Z7</accession>
<dbReference type="SUPFAM" id="SSF52540">
    <property type="entry name" value="P-loop containing nucleoside triphosphate hydrolases"/>
    <property type="match status" value="1"/>
</dbReference>
<dbReference type="PROSITE" id="PS51257">
    <property type="entry name" value="PROKAR_LIPOPROTEIN"/>
    <property type="match status" value="1"/>
</dbReference>
<dbReference type="PANTHER" id="PTHR32071">
    <property type="entry name" value="TRANSCRIPTIONAL REGULATORY PROTEIN"/>
    <property type="match status" value="1"/>
</dbReference>
<evidence type="ECO:0000256" key="4">
    <source>
        <dbReference type="ARBA" id="ARBA00023125"/>
    </source>
</evidence>
<keyword evidence="4" id="KW-0238">DNA-binding</keyword>